<accession>A0A0A9FWF1</accession>
<reference evidence="1" key="2">
    <citation type="journal article" date="2015" name="Data Brief">
        <title>Shoot transcriptome of the giant reed, Arundo donax.</title>
        <authorList>
            <person name="Barrero R.A."/>
            <person name="Guerrero F.D."/>
            <person name="Moolhuijzen P."/>
            <person name="Goolsby J.A."/>
            <person name="Tidwell J."/>
            <person name="Bellgard S.E."/>
            <person name="Bellgard M.I."/>
        </authorList>
    </citation>
    <scope>NUCLEOTIDE SEQUENCE</scope>
    <source>
        <tissue evidence="1">Shoot tissue taken approximately 20 cm above the soil surface</tissue>
    </source>
</reference>
<name>A0A0A9FWF1_ARUDO</name>
<evidence type="ECO:0000313" key="1">
    <source>
        <dbReference type="EMBL" id="JAE17160.1"/>
    </source>
</evidence>
<protein>
    <submittedName>
        <fullName evidence="1">Uncharacterized protein</fullName>
    </submittedName>
</protein>
<dbReference type="AlphaFoldDB" id="A0A0A9FWF1"/>
<dbReference type="EMBL" id="GBRH01180736">
    <property type="protein sequence ID" value="JAE17160.1"/>
    <property type="molecule type" value="Transcribed_RNA"/>
</dbReference>
<proteinExistence type="predicted"/>
<sequence>MRRPSRLYKHCRPMIRNSDMRHRQSLELLSTTSCLETAMVTGCLLQEFHLCNLLLTGKYSPQDYHSPGGKIPGNSPCKIRTKEIGIQSLQDTTCKGANVSFSKQWGLKIVVHLAFRNPNGLRTLRKQSCSNSQSSSTNLCTTKSCKKCGSLAGTAAYTNGSIE</sequence>
<organism evidence="1">
    <name type="scientific">Arundo donax</name>
    <name type="common">Giant reed</name>
    <name type="synonym">Donax arundinaceus</name>
    <dbReference type="NCBI Taxonomy" id="35708"/>
    <lineage>
        <taxon>Eukaryota</taxon>
        <taxon>Viridiplantae</taxon>
        <taxon>Streptophyta</taxon>
        <taxon>Embryophyta</taxon>
        <taxon>Tracheophyta</taxon>
        <taxon>Spermatophyta</taxon>
        <taxon>Magnoliopsida</taxon>
        <taxon>Liliopsida</taxon>
        <taxon>Poales</taxon>
        <taxon>Poaceae</taxon>
        <taxon>PACMAD clade</taxon>
        <taxon>Arundinoideae</taxon>
        <taxon>Arundineae</taxon>
        <taxon>Arundo</taxon>
    </lineage>
</organism>
<reference evidence="1" key="1">
    <citation type="submission" date="2014-09" db="EMBL/GenBank/DDBJ databases">
        <authorList>
            <person name="Magalhaes I.L.F."/>
            <person name="Oliveira U."/>
            <person name="Santos F.R."/>
            <person name="Vidigal T.H.D.A."/>
            <person name="Brescovit A.D."/>
            <person name="Santos A.J."/>
        </authorList>
    </citation>
    <scope>NUCLEOTIDE SEQUENCE</scope>
    <source>
        <tissue evidence="1">Shoot tissue taken approximately 20 cm above the soil surface</tissue>
    </source>
</reference>